<reference evidence="1 2" key="1">
    <citation type="submission" date="2024-05" db="EMBL/GenBank/DDBJ databases">
        <title>Haplotype-resolved chromosome-level genome assembly of Huyou (Citrus changshanensis).</title>
        <authorList>
            <person name="Miao C."/>
            <person name="Chen W."/>
            <person name="Wu Y."/>
            <person name="Wang L."/>
            <person name="Zhao S."/>
            <person name="Grierson D."/>
            <person name="Xu C."/>
            <person name="Chen K."/>
        </authorList>
    </citation>
    <scope>NUCLEOTIDE SEQUENCE [LARGE SCALE GENOMIC DNA]</scope>
    <source>
        <strain evidence="1">01-14</strain>
        <tissue evidence="1">Leaf</tissue>
    </source>
</reference>
<evidence type="ECO:0000313" key="1">
    <source>
        <dbReference type="EMBL" id="KAK9177532.1"/>
    </source>
</evidence>
<protein>
    <submittedName>
        <fullName evidence="1">Uncharacterized protein</fullName>
    </submittedName>
</protein>
<dbReference type="EMBL" id="JBCGBO010000025">
    <property type="protein sequence ID" value="KAK9177532.1"/>
    <property type="molecule type" value="Genomic_DNA"/>
</dbReference>
<dbReference type="AlphaFoldDB" id="A0AAP0LLH2"/>
<name>A0AAP0LLH2_9ROSI</name>
<organism evidence="1 2">
    <name type="scientific">Citrus x changshan-huyou</name>
    <dbReference type="NCBI Taxonomy" id="2935761"/>
    <lineage>
        <taxon>Eukaryota</taxon>
        <taxon>Viridiplantae</taxon>
        <taxon>Streptophyta</taxon>
        <taxon>Embryophyta</taxon>
        <taxon>Tracheophyta</taxon>
        <taxon>Spermatophyta</taxon>
        <taxon>Magnoliopsida</taxon>
        <taxon>eudicotyledons</taxon>
        <taxon>Gunneridae</taxon>
        <taxon>Pentapetalae</taxon>
        <taxon>rosids</taxon>
        <taxon>malvids</taxon>
        <taxon>Sapindales</taxon>
        <taxon>Rutaceae</taxon>
        <taxon>Aurantioideae</taxon>
        <taxon>Citrus</taxon>
    </lineage>
</organism>
<keyword evidence="2" id="KW-1185">Reference proteome</keyword>
<gene>
    <name evidence="1" type="ORF">WN944_029555</name>
</gene>
<dbReference type="Proteomes" id="UP001428341">
    <property type="component" value="Unassembled WGS sequence"/>
</dbReference>
<sequence length="160" mass="18225">MKSPDEVEDCNFISVVDFTIVERLHNCCNKEEISAVTFEELEDEDPEAADIVWLGEKQPIRADRHFESLDLSNKERCMMSIFSDMIEQTLEAFMNDFSVFKEFLRPRKKEATIGSKANGPRATRSEIGSETKKKAISRCKTVTPMHLNGVELTPAACRFV</sequence>
<accession>A0AAP0LLH2</accession>
<proteinExistence type="predicted"/>
<evidence type="ECO:0000313" key="2">
    <source>
        <dbReference type="Proteomes" id="UP001428341"/>
    </source>
</evidence>
<comment type="caution">
    <text evidence="1">The sequence shown here is derived from an EMBL/GenBank/DDBJ whole genome shotgun (WGS) entry which is preliminary data.</text>
</comment>